<evidence type="ECO:0000259" key="1">
    <source>
        <dbReference type="PROSITE" id="PS51462"/>
    </source>
</evidence>
<dbReference type="PANTHER" id="PTHR13622">
    <property type="entry name" value="THIAMIN PYROPHOSPHOKINASE"/>
    <property type="match status" value="1"/>
</dbReference>
<dbReference type="InterPro" id="IPR031804">
    <property type="entry name" value="DUF4743"/>
</dbReference>
<dbReference type="PANTHER" id="PTHR13622:SF8">
    <property type="entry name" value="THIAMIN PYROPHOSPHOKINASE 1"/>
    <property type="match status" value="1"/>
</dbReference>
<gene>
    <name evidence="2" type="ORF">P280DRAFT_465152</name>
</gene>
<organism evidence="2 3">
    <name type="scientific">Massarina eburnea CBS 473.64</name>
    <dbReference type="NCBI Taxonomy" id="1395130"/>
    <lineage>
        <taxon>Eukaryota</taxon>
        <taxon>Fungi</taxon>
        <taxon>Dikarya</taxon>
        <taxon>Ascomycota</taxon>
        <taxon>Pezizomycotina</taxon>
        <taxon>Dothideomycetes</taxon>
        <taxon>Pleosporomycetidae</taxon>
        <taxon>Pleosporales</taxon>
        <taxon>Massarineae</taxon>
        <taxon>Massarinaceae</taxon>
        <taxon>Massarina</taxon>
    </lineage>
</organism>
<dbReference type="OrthoDB" id="10261522at2759"/>
<keyword evidence="2" id="KW-0418">Kinase</keyword>
<feature type="domain" description="Nudix hydrolase" evidence="1">
    <location>
        <begin position="134"/>
        <end position="280"/>
    </location>
</feature>
<dbReference type="Pfam" id="PF15916">
    <property type="entry name" value="DUF4743"/>
    <property type="match status" value="1"/>
</dbReference>
<sequence length="314" mass="35409">MSLSNLDLVGQCDGFPYYQDDPDLYDASINTYYELRVTGHDYALGYMLPSVAQVFHGIPNWAIDDDDRVLTLVDAHNAVTRSTALEKTLLALRATGHFKVLNKWRNELYPVYGKGKELLFSVERSASPLFGVVTYGVHMTAYVRKDGELKIWIPRRARTKQTYGGMLDNAVAGGIATGETALGSLVRECKEEASLPEELVRERVKACGTITYSMIRDERAGGETGLLQPECEYVYDLELPEDVVPKPGDDEVEEFYLWGIEEVKAAMATGEFKPNCAMVMIDFFIRHGILTPENEKDYVEIVARLHRRFEFPTL</sequence>
<reference evidence="2" key="1">
    <citation type="journal article" date="2020" name="Stud. Mycol.">
        <title>101 Dothideomycetes genomes: a test case for predicting lifestyles and emergence of pathogens.</title>
        <authorList>
            <person name="Haridas S."/>
            <person name="Albert R."/>
            <person name="Binder M."/>
            <person name="Bloem J."/>
            <person name="Labutti K."/>
            <person name="Salamov A."/>
            <person name="Andreopoulos B."/>
            <person name="Baker S."/>
            <person name="Barry K."/>
            <person name="Bills G."/>
            <person name="Bluhm B."/>
            <person name="Cannon C."/>
            <person name="Castanera R."/>
            <person name="Culley D."/>
            <person name="Daum C."/>
            <person name="Ezra D."/>
            <person name="Gonzalez J."/>
            <person name="Henrissat B."/>
            <person name="Kuo A."/>
            <person name="Liang C."/>
            <person name="Lipzen A."/>
            <person name="Lutzoni F."/>
            <person name="Magnuson J."/>
            <person name="Mondo S."/>
            <person name="Nolan M."/>
            <person name="Ohm R."/>
            <person name="Pangilinan J."/>
            <person name="Park H.-J."/>
            <person name="Ramirez L."/>
            <person name="Alfaro M."/>
            <person name="Sun H."/>
            <person name="Tritt A."/>
            <person name="Yoshinaga Y."/>
            <person name="Zwiers L.-H."/>
            <person name="Turgeon B."/>
            <person name="Goodwin S."/>
            <person name="Spatafora J."/>
            <person name="Crous P."/>
            <person name="Grigoriev I."/>
        </authorList>
    </citation>
    <scope>NUCLEOTIDE SEQUENCE</scope>
    <source>
        <strain evidence="2">CBS 473.64</strain>
    </source>
</reference>
<dbReference type="CDD" id="cd03676">
    <property type="entry name" value="NUDIX_Tnr3_like"/>
    <property type="match status" value="1"/>
</dbReference>
<dbReference type="AlphaFoldDB" id="A0A6A6SGB9"/>
<keyword evidence="3" id="KW-1185">Reference proteome</keyword>
<evidence type="ECO:0000313" key="2">
    <source>
        <dbReference type="EMBL" id="KAF2645294.1"/>
    </source>
</evidence>
<dbReference type="EMBL" id="MU006777">
    <property type="protein sequence ID" value="KAF2645294.1"/>
    <property type="molecule type" value="Genomic_DNA"/>
</dbReference>
<dbReference type="SUPFAM" id="SSF55811">
    <property type="entry name" value="Nudix"/>
    <property type="match status" value="1"/>
</dbReference>
<dbReference type="GO" id="GO:0016301">
    <property type="term" value="F:kinase activity"/>
    <property type="evidence" value="ECO:0007669"/>
    <property type="project" value="UniProtKB-KW"/>
</dbReference>
<dbReference type="PROSITE" id="PS51462">
    <property type="entry name" value="NUDIX"/>
    <property type="match status" value="1"/>
</dbReference>
<proteinExistence type="predicted"/>
<accession>A0A6A6SGB9</accession>
<evidence type="ECO:0000313" key="3">
    <source>
        <dbReference type="Proteomes" id="UP000799753"/>
    </source>
</evidence>
<dbReference type="Gene3D" id="3.90.79.10">
    <property type="entry name" value="Nucleoside Triphosphate Pyrophosphohydrolase"/>
    <property type="match status" value="1"/>
</dbReference>
<keyword evidence="2" id="KW-0808">Transferase</keyword>
<dbReference type="Pfam" id="PF00293">
    <property type="entry name" value="NUDIX"/>
    <property type="match status" value="1"/>
</dbReference>
<dbReference type="GO" id="GO:0044715">
    <property type="term" value="F:8-oxo-dGDP phosphatase activity"/>
    <property type="evidence" value="ECO:0007669"/>
    <property type="project" value="UniProtKB-ARBA"/>
</dbReference>
<name>A0A6A6SGB9_9PLEO</name>
<dbReference type="FunFam" id="3.90.79.10:FF:000019">
    <property type="entry name" value="Thiamin pyrophosphokinase, putative"/>
    <property type="match status" value="1"/>
</dbReference>
<dbReference type="Proteomes" id="UP000799753">
    <property type="component" value="Unassembled WGS sequence"/>
</dbReference>
<protein>
    <submittedName>
        <fullName evidence="2">Thiamine pyrophosphokinase-related protein-like protein</fullName>
    </submittedName>
</protein>
<dbReference type="InterPro" id="IPR015797">
    <property type="entry name" value="NUDIX_hydrolase-like_dom_sf"/>
</dbReference>
<dbReference type="InterPro" id="IPR000086">
    <property type="entry name" value="NUDIX_hydrolase_dom"/>
</dbReference>